<dbReference type="SMART" id="SM00052">
    <property type="entry name" value="EAL"/>
    <property type="match status" value="1"/>
</dbReference>
<proteinExistence type="predicted"/>
<evidence type="ECO:0000256" key="6">
    <source>
        <dbReference type="ARBA" id="ARBA00022801"/>
    </source>
</evidence>
<keyword evidence="7 10" id="KW-1133">Transmembrane helix</keyword>
<dbReference type="EC" id="3.1.4.52" evidence="2"/>
<dbReference type="AlphaFoldDB" id="A0A377WDH8"/>
<dbReference type="Pfam" id="PF12792">
    <property type="entry name" value="CSS-motif"/>
    <property type="match status" value="1"/>
</dbReference>
<evidence type="ECO:0000256" key="5">
    <source>
        <dbReference type="ARBA" id="ARBA00022692"/>
    </source>
</evidence>
<evidence type="ECO:0000256" key="7">
    <source>
        <dbReference type="ARBA" id="ARBA00022989"/>
    </source>
</evidence>
<evidence type="ECO:0000313" key="13">
    <source>
        <dbReference type="Proteomes" id="UP000254799"/>
    </source>
</evidence>
<dbReference type="CDD" id="cd01948">
    <property type="entry name" value="EAL"/>
    <property type="match status" value="1"/>
</dbReference>
<dbReference type="InterPro" id="IPR050706">
    <property type="entry name" value="Cyclic-di-GMP_PDE-like"/>
</dbReference>
<dbReference type="Proteomes" id="UP000254799">
    <property type="component" value="Unassembled WGS sequence"/>
</dbReference>
<dbReference type="InterPro" id="IPR035919">
    <property type="entry name" value="EAL_sf"/>
</dbReference>
<feature type="transmembrane region" description="Helical" evidence="10">
    <location>
        <begin position="245"/>
        <end position="262"/>
    </location>
</feature>
<comment type="subcellular location">
    <subcellularLocation>
        <location evidence="1">Cell membrane</location>
        <topology evidence="1">Multi-pass membrane protein</topology>
    </subcellularLocation>
</comment>
<dbReference type="Pfam" id="PF00563">
    <property type="entry name" value="EAL"/>
    <property type="match status" value="1"/>
</dbReference>
<feature type="transmembrane region" description="Helical" evidence="10">
    <location>
        <begin position="12"/>
        <end position="30"/>
    </location>
</feature>
<sequence>MGDSAPHKALRVIGTGLVILLPVVLALWFAQLRAKAETIDQLHSFSQLALQKTEMVIREADQARAKASQYRGELCSADHQRYLLHIVRGLLYVEDLIYANGQRFICSTSVHQQTGWRMPAANYTKKPDVAIYYYRDTPFYPGFAMNYMQKGPYVVVVNPFSYSSVIASDRDLAYGVFDTKTNLFFSVSNNVEPAELHALIREGDTFFNQNGRVYTIARSAIRPIAVIMSTSRASYYHNFCDQASLTLPLGIICSILLVLVWSRTRRQYHSPRNMLQRALSCRQLRLHYQPIIDIKNNRCVGAEALLRWPGFEGPVMNPAEFIPLAENEGMIAQVTDYVVDELFYEMGEFLASHPQLYIAINLSASDFHSARLISQISEKAHSYAVCIGQIKIEVTERGFIDVPKTTPVIQAFREAGYEIAIDDFGTGYSNLHNLHALNVDILKIDKTFVDTLTTNNTSHLIAEHIIEMARGLRLKTIAEGVETPEQVSWLYKARRTVLPGLAVCESDAGAGVYAVVSQCSRARERASAAASRGDLMAIVAGSAVKLAAEHPGEGLLRDVAQIHGDIKDRPLGGSQRFRRQQQAALANIVPQRLMHHGTEHPLQVPLRVS</sequence>
<dbReference type="PANTHER" id="PTHR33121">
    <property type="entry name" value="CYCLIC DI-GMP PHOSPHODIESTERASE PDEF"/>
    <property type="match status" value="1"/>
</dbReference>
<evidence type="ECO:0000256" key="1">
    <source>
        <dbReference type="ARBA" id="ARBA00004651"/>
    </source>
</evidence>
<dbReference type="PROSITE" id="PS50883">
    <property type="entry name" value="EAL"/>
    <property type="match status" value="1"/>
</dbReference>
<reference evidence="12 13" key="1">
    <citation type="submission" date="2018-06" db="EMBL/GenBank/DDBJ databases">
        <authorList>
            <consortium name="Pathogen Informatics"/>
            <person name="Doyle S."/>
        </authorList>
    </citation>
    <scope>NUCLEOTIDE SEQUENCE [LARGE SCALE GENOMIC DNA]</scope>
    <source>
        <strain evidence="12 13">NCTC8849</strain>
    </source>
</reference>
<gene>
    <name evidence="12" type="primary">yjcC_1</name>
    <name evidence="12" type="ORF">NCTC8849_00409</name>
</gene>
<keyword evidence="6" id="KW-0378">Hydrolase</keyword>
<organism evidence="12 13">
    <name type="scientific">Klebsiella pneumoniae</name>
    <dbReference type="NCBI Taxonomy" id="573"/>
    <lineage>
        <taxon>Bacteria</taxon>
        <taxon>Pseudomonadati</taxon>
        <taxon>Pseudomonadota</taxon>
        <taxon>Gammaproteobacteria</taxon>
        <taxon>Enterobacterales</taxon>
        <taxon>Enterobacteriaceae</taxon>
        <taxon>Klebsiella/Raoultella group</taxon>
        <taxon>Klebsiella</taxon>
        <taxon>Klebsiella pneumoniae complex</taxon>
    </lineage>
</organism>
<evidence type="ECO:0000256" key="4">
    <source>
        <dbReference type="ARBA" id="ARBA00022636"/>
    </source>
</evidence>
<dbReference type="SUPFAM" id="SSF141868">
    <property type="entry name" value="EAL domain-like"/>
    <property type="match status" value="1"/>
</dbReference>
<keyword evidence="5 10" id="KW-0812">Transmembrane</keyword>
<dbReference type="Gene3D" id="3.20.20.450">
    <property type="entry name" value="EAL domain"/>
    <property type="match status" value="1"/>
</dbReference>
<dbReference type="PANTHER" id="PTHR33121:SF60">
    <property type="entry name" value="CYCLIC DI-GMP PHOSPHODIESTERASE PDEC-RELATED"/>
    <property type="match status" value="1"/>
</dbReference>
<keyword evidence="3" id="KW-1003">Cell membrane</keyword>
<dbReference type="InterPro" id="IPR001633">
    <property type="entry name" value="EAL_dom"/>
</dbReference>
<dbReference type="GO" id="GO:0005886">
    <property type="term" value="C:plasma membrane"/>
    <property type="evidence" value="ECO:0007669"/>
    <property type="project" value="UniProtKB-SubCell"/>
</dbReference>
<keyword evidence="4" id="KW-0973">c-di-GMP</keyword>
<evidence type="ECO:0000256" key="9">
    <source>
        <dbReference type="ARBA" id="ARBA00034290"/>
    </source>
</evidence>
<evidence type="ECO:0000259" key="11">
    <source>
        <dbReference type="PROSITE" id="PS50883"/>
    </source>
</evidence>
<evidence type="ECO:0000313" key="12">
    <source>
        <dbReference type="EMBL" id="STT51895.1"/>
    </source>
</evidence>
<dbReference type="GO" id="GO:0071111">
    <property type="term" value="F:cyclic-guanylate-specific phosphodiesterase activity"/>
    <property type="evidence" value="ECO:0007669"/>
    <property type="project" value="UniProtKB-EC"/>
</dbReference>
<feature type="domain" description="EAL" evidence="11">
    <location>
        <begin position="268"/>
        <end position="520"/>
    </location>
</feature>
<dbReference type="InterPro" id="IPR024744">
    <property type="entry name" value="CSS-motif_dom"/>
</dbReference>
<evidence type="ECO:0000256" key="10">
    <source>
        <dbReference type="SAM" id="Phobius"/>
    </source>
</evidence>
<keyword evidence="8 10" id="KW-0472">Membrane</keyword>
<dbReference type="EMBL" id="UGLC01000002">
    <property type="protein sequence ID" value="STT51895.1"/>
    <property type="molecule type" value="Genomic_DNA"/>
</dbReference>
<evidence type="ECO:0000256" key="2">
    <source>
        <dbReference type="ARBA" id="ARBA00012282"/>
    </source>
</evidence>
<evidence type="ECO:0000256" key="8">
    <source>
        <dbReference type="ARBA" id="ARBA00023136"/>
    </source>
</evidence>
<comment type="catalytic activity">
    <reaction evidence="9">
        <text>3',3'-c-di-GMP + H2O = 5'-phosphoguanylyl(3'-&gt;5')guanosine + H(+)</text>
        <dbReference type="Rhea" id="RHEA:24902"/>
        <dbReference type="ChEBI" id="CHEBI:15377"/>
        <dbReference type="ChEBI" id="CHEBI:15378"/>
        <dbReference type="ChEBI" id="CHEBI:58754"/>
        <dbReference type="ChEBI" id="CHEBI:58805"/>
        <dbReference type="EC" id="3.1.4.52"/>
    </reaction>
</comment>
<protein>
    <recommendedName>
        <fullName evidence="2">cyclic-guanylate-specific phosphodiesterase</fullName>
        <ecNumber evidence="2">3.1.4.52</ecNumber>
    </recommendedName>
</protein>
<evidence type="ECO:0000256" key="3">
    <source>
        <dbReference type="ARBA" id="ARBA00022475"/>
    </source>
</evidence>
<accession>A0A377WDH8</accession>
<name>A0A377WDH8_KLEPN</name>